<name>A0A545U1K3_9PROT</name>
<comment type="caution">
    <text evidence="5">The sequence shown here is derived from an EMBL/GenBank/DDBJ whole genome shotgun (WGS) entry which is preliminary data.</text>
</comment>
<dbReference type="RefSeq" id="WP_142894550.1">
    <property type="nucleotide sequence ID" value="NZ_ML660052.1"/>
</dbReference>
<dbReference type="InterPro" id="IPR036388">
    <property type="entry name" value="WH-like_DNA-bd_sf"/>
</dbReference>
<evidence type="ECO:0000256" key="2">
    <source>
        <dbReference type="ARBA" id="ARBA00023125"/>
    </source>
</evidence>
<dbReference type="InterPro" id="IPR011711">
    <property type="entry name" value="GntR_C"/>
</dbReference>
<dbReference type="InterPro" id="IPR000524">
    <property type="entry name" value="Tscrpt_reg_HTH_GntR"/>
</dbReference>
<dbReference type="Pfam" id="PF07729">
    <property type="entry name" value="FCD"/>
    <property type="match status" value="1"/>
</dbReference>
<evidence type="ECO:0000313" key="5">
    <source>
        <dbReference type="EMBL" id="TQV83345.1"/>
    </source>
</evidence>
<keyword evidence="2" id="KW-0238">DNA-binding</keyword>
<organism evidence="5 6">
    <name type="scientific">Denitrobaculum tricleocarpae</name>
    <dbReference type="NCBI Taxonomy" id="2591009"/>
    <lineage>
        <taxon>Bacteria</taxon>
        <taxon>Pseudomonadati</taxon>
        <taxon>Pseudomonadota</taxon>
        <taxon>Alphaproteobacteria</taxon>
        <taxon>Rhodospirillales</taxon>
        <taxon>Rhodospirillaceae</taxon>
        <taxon>Denitrobaculum</taxon>
    </lineage>
</organism>
<evidence type="ECO:0000259" key="4">
    <source>
        <dbReference type="PROSITE" id="PS50949"/>
    </source>
</evidence>
<dbReference type="PANTHER" id="PTHR43537:SF5">
    <property type="entry name" value="UXU OPERON TRANSCRIPTIONAL REGULATOR"/>
    <property type="match status" value="1"/>
</dbReference>
<evidence type="ECO:0000256" key="3">
    <source>
        <dbReference type="ARBA" id="ARBA00023163"/>
    </source>
</evidence>
<dbReference type="Pfam" id="PF00392">
    <property type="entry name" value="GntR"/>
    <property type="match status" value="1"/>
</dbReference>
<dbReference type="Gene3D" id="1.10.10.10">
    <property type="entry name" value="Winged helix-like DNA-binding domain superfamily/Winged helix DNA-binding domain"/>
    <property type="match status" value="1"/>
</dbReference>
<dbReference type="SMART" id="SM00895">
    <property type="entry name" value="FCD"/>
    <property type="match status" value="1"/>
</dbReference>
<dbReference type="AlphaFoldDB" id="A0A545U1K3"/>
<dbReference type="GO" id="GO:0003700">
    <property type="term" value="F:DNA-binding transcription factor activity"/>
    <property type="evidence" value="ECO:0007669"/>
    <property type="project" value="InterPro"/>
</dbReference>
<evidence type="ECO:0000256" key="1">
    <source>
        <dbReference type="ARBA" id="ARBA00023015"/>
    </source>
</evidence>
<gene>
    <name evidence="5" type="ORF">FKG95_01735</name>
</gene>
<protein>
    <submittedName>
        <fullName evidence="5">GntR family transcriptional regulator</fullName>
    </submittedName>
</protein>
<dbReference type="InterPro" id="IPR036390">
    <property type="entry name" value="WH_DNA-bd_sf"/>
</dbReference>
<dbReference type="PROSITE" id="PS50949">
    <property type="entry name" value="HTH_GNTR"/>
    <property type="match status" value="1"/>
</dbReference>
<keyword evidence="3" id="KW-0804">Transcription</keyword>
<reference evidence="5 6" key="1">
    <citation type="submission" date="2019-06" db="EMBL/GenBank/DDBJ databases">
        <title>Whole genome sequence for Rhodospirillaceae sp. R148.</title>
        <authorList>
            <person name="Wang G."/>
        </authorList>
    </citation>
    <scope>NUCLEOTIDE SEQUENCE [LARGE SCALE GENOMIC DNA]</scope>
    <source>
        <strain evidence="5 6">R148</strain>
    </source>
</reference>
<feature type="domain" description="HTH gntR-type" evidence="4">
    <location>
        <begin position="4"/>
        <end position="71"/>
    </location>
</feature>
<dbReference type="Gene3D" id="1.20.120.530">
    <property type="entry name" value="GntR ligand-binding domain-like"/>
    <property type="match status" value="1"/>
</dbReference>
<evidence type="ECO:0000313" key="6">
    <source>
        <dbReference type="Proteomes" id="UP000315252"/>
    </source>
</evidence>
<dbReference type="Proteomes" id="UP000315252">
    <property type="component" value="Unassembled WGS sequence"/>
</dbReference>
<dbReference type="EMBL" id="VHSH01000001">
    <property type="protein sequence ID" value="TQV83345.1"/>
    <property type="molecule type" value="Genomic_DNA"/>
</dbReference>
<accession>A0A545U1K3</accession>
<proteinExistence type="predicted"/>
<dbReference type="GO" id="GO:0003677">
    <property type="term" value="F:DNA binding"/>
    <property type="evidence" value="ECO:0007669"/>
    <property type="project" value="UniProtKB-KW"/>
</dbReference>
<keyword evidence="1" id="KW-0805">Transcription regulation</keyword>
<dbReference type="PANTHER" id="PTHR43537">
    <property type="entry name" value="TRANSCRIPTIONAL REGULATOR, GNTR FAMILY"/>
    <property type="match status" value="1"/>
</dbReference>
<keyword evidence="6" id="KW-1185">Reference proteome</keyword>
<dbReference type="OrthoDB" id="7768882at2"/>
<sequence>MAVEKMREQAYQSFTQHLLASHVRPGQFVSQRELVELTGMTLAAIRELVPRLEAEGLITTVPQRGMQIAAIDFNLVRDAYQFRVILEKEAVAHCTRTAADADLERLRCEHQNILDEALDAGVSRDLDARAQNVDWGFHDFLIDSLKNEIAIKTYRVNSLKIRLIRQELTRIEGHVVPVMKEHLEVVKAMQARDVQGAVDALVFHIEHARQRAMGLS</sequence>
<dbReference type="SUPFAM" id="SSF46785">
    <property type="entry name" value="Winged helix' DNA-binding domain"/>
    <property type="match status" value="1"/>
</dbReference>
<dbReference type="SUPFAM" id="SSF48008">
    <property type="entry name" value="GntR ligand-binding domain-like"/>
    <property type="match status" value="1"/>
</dbReference>
<dbReference type="InterPro" id="IPR008920">
    <property type="entry name" value="TF_FadR/GntR_C"/>
</dbReference>